<evidence type="ECO:0000313" key="3">
    <source>
        <dbReference type="Proteomes" id="UP000255505"/>
    </source>
</evidence>
<accession>A0A375ILR5</accession>
<name>A0A375ILR5_9BURK</name>
<reference evidence="2 3" key="1">
    <citation type="submission" date="2018-01" db="EMBL/GenBank/DDBJ databases">
        <authorList>
            <person name="Gaut B.S."/>
            <person name="Morton B.R."/>
            <person name="Clegg M.T."/>
            <person name="Duvall M.R."/>
        </authorList>
    </citation>
    <scope>NUCLEOTIDE SEQUENCE [LARGE SCALE GENOMIC DNA]</scope>
    <source>
        <strain evidence="2">Cupriavidus taiwanensis LMG 19425</strain>
        <plasmid evidence="3">Plasmid ii</plasmid>
    </source>
</reference>
<gene>
    <name evidence="2" type="ORF">CT19425_MP50037</name>
</gene>
<evidence type="ECO:0000256" key="1">
    <source>
        <dbReference type="SAM" id="MobiDB-lite"/>
    </source>
</evidence>
<dbReference type="AlphaFoldDB" id="A0A375ILR5"/>
<evidence type="ECO:0000313" key="2">
    <source>
        <dbReference type="EMBL" id="SPK75001.1"/>
    </source>
</evidence>
<dbReference type="Proteomes" id="UP000255505">
    <property type="component" value="Plasmid II"/>
</dbReference>
<feature type="compositionally biased region" description="Basic and acidic residues" evidence="1">
    <location>
        <begin position="50"/>
        <end position="68"/>
    </location>
</feature>
<organism evidence="2 3">
    <name type="scientific">Cupriavidus taiwanensis</name>
    <dbReference type="NCBI Taxonomy" id="164546"/>
    <lineage>
        <taxon>Bacteria</taxon>
        <taxon>Pseudomonadati</taxon>
        <taxon>Pseudomonadota</taxon>
        <taxon>Betaproteobacteria</taxon>
        <taxon>Burkholderiales</taxon>
        <taxon>Burkholderiaceae</taxon>
        <taxon>Cupriavidus</taxon>
    </lineage>
</organism>
<sequence length="184" mass="21223">MRAGSHGVARSARQAQCKGRFGDQEQRADQQPDQVVDESRLAPFVIVADELDHPSHHEQADAEREPPARRHRRDMRAGIEEHRKDQRHRHAEAQRQAQVEQARQDIQQHCRRQHGVAVAQCQCRPRQQRGHRQHDHRDADEMREDIARVAMVGGVVGEMFDQGFHGGVSWTALWRARVGREVDL</sequence>
<dbReference type="EMBL" id="LT991977">
    <property type="protein sequence ID" value="SPK75001.1"/>
    <property type="molecule type" value="Genomic_DNA"/>
</dbReference>
<geneLocation type="plasmid" evidence="2">
    <name>II</name>
</geneLocation>
<protein>
    <submittedName>
        <fullName evidence="2">Uncharacterized protein</fullName>
    </submittedName>
</protein>
<feature type="compositionally biased region" description="Basic and acidic residues" evidence="1">
    <location>
        <begin position="20"/>
        <end position="30"/>
    </location>
</feature>
<proteinExistence type="predicted"/>
<feature type="region of interest" description="Disordered" evidence="1">
    <location>
        <begin position="1"/>
        <end position="100"/>
    </location>
</feature>
<feature type="compositionally biased region" description="Basic and acidic residues" evidence="1">
    <location>
        <begin position="75"/>
        <end position="84"/>
    </location>
</feature>
<keyword evidence="2" id="KW-0614">Plasmid</keyword>